<reference evidence="2" key="1">
    <citation type="journal article" date="2023" name="G3 (Bethesda)">
        <title>A reference genome for the long-term kleptoplast-retaining sea slug Elysia crispata morphotype clarki.</title>
        <authorList>
            <person name="Eastman K.E."/>
            <person name="Pendleton A.L."/>
            <person name="Shaikh M.A."/>
            <person name="Suttiyut T."/>
            <person name="Ogas R."/>
            <person name="Tomko P."/>
            <person name="Gavelis G."/>
            <person name="Widhalm J.R."/>
            <person name="Wisecaver J.H."/>
        </authorList>
    </citation>
    <scope>NUCLEOTIDE SEQUENCE</scope>
    <source>
        <strain evidence="2">ECLA1</strain>
    </source>
</reference>
<feature type="compositionally biased region" description="Gly residues" evidence="1">
    <location>
        <begin position="69"/>
        <end position="82"/>
    </location>
</feature>
<sequence>MGQFGYLTQTITLLETGRDHYLLIQSSSMHNENQTNLETKTKTDARNSLHKLQLQALHFPPQNMFHGPGLYGYPGGSPGGHPHGPSPHHPGSALDGGRHVLPPSRRAGPQARTAARHQLRRVACQDRDVREQDGRLPGRM</sequence>
<comment type="caution">
    <text evidence="2">The sequence shown here is derived from an EMBL/GenBank/DDBJ whole genome shotgun (WGS) entry which is preliminary data.</text>
</comment>
<feature type="region of interest" description="Disordered" evidence="1">
    <location>
        <begin position="68"/>
        <end position="140"/>
    </location>
</feature>
<name>A0AAE1ASY4_9GAST</name>
<dbReference type="AlphaFoldDB" id="A0AAE1ASY4"/>
<dbReference type="Proteomes" id="UP001283361">
    <property type="component" value="Unassembled WGS sequence"/>
</dbReference>
<keyword evidence="3" id="KW-1185">Reference proteome</keyword>
<evidence type="ECO:0000313" key="3">
    <source>
        <dbReference type="Proteomes" id="UP001283361"/>
    </source>
</evidence>
<dbReference type="EMBL" id="JAWDGP010001233">
    <property type="protein sequence ID" value="KAK3793460.1"/>
    <property type="molecule type" value="Genomic_DNA"/>
</dbReference>
<organism evidence="2 3">
    <name type="scientific">Elysia crispata</name>
    <name type="common">lettuce slug</name>
    <dbReference type="NCBI Taxonomy" id="231223"/>
    <lineage>
        <taxon>Eukaryota</taxon>
        <taxon>Metazoa</taxon>
        <taxon>Spiralia</taxon>
        <taxon>Lophotrochozoa</taxon>
        <taxon>Mollusca</taxon>
        <taxon>Gastropoda</taxon>
        <taxon>Heterobranchia</taxon>
        <taxon>Euthyneura</taxon>
        <taxon>Panpulmonata</taxon>
        <taxon>Sacoglossa</taxon>
        <taxon>Placobranchoidea</taxon>
        <taxon>Plakobranchidae</taxon>
        <taxon>Elysia</taxon>
    </lineage>
</organism>
<feature type="compositionally biased region" description="Basic and acidic residues" evidence="1">
    <location>
        <begin position="123"/>
        <end position="140"/>
    </location>
</feature>
<evidence type="ECO:0000256" key="1">
    <source>
        <dbReference type="SAM" id="MobiDB-lite"/>
    </source>
</evidence>
<evidence type="ECO:0000313" key="2">
    <source>
        <dbReference type="EMBL" id="KAK3793460.1"/>
    </source>
</evidence>
<proteinExistence type="predicted"/>
<protein>
    <submittedName>
        <fullName evidence="2">Uncharacterized protein</fullName>
    </submittedName>
</protein>
<accession>A0AAE1ASY4</accession>
<gene>
    <name evidence="2" type="ORF">RRG08_002880</name>
</gene>